<dbReference type="PANTHER" id="PTHR30629">
    <property type="entry name" value="PROPHAGE INTEGRASE"/>
    <property type="match status" value="1"/>
</dbReference>
<dbReference type="Pfam" id="PF22022">
    <property type="entry name" value="Phage_int_M"/>
    <property type="match status" value="1"/>
</dbReference>
<dbReference type="InterPro" id="IPR053876">
    <property type="entry name" value="Phage_int_M"/>
</dbReference>
<dbReference type="Gene3D" id="1.10.150.130">
    <property type="match status" value="1"/>
</dbReference>
<name>A0ABM9ZWM2_9BACT</name>
<dbReference type="PROSITE" id="PS51898">
    <property type="entry name" value="TYR_RECOMBINASE"/>
    <property type="match status" value="1"/>
</dbReference>
<protein>
    <submittedName>
        <fullName evidence="6">Site-specific recombinase, phage integrase family</fullName>
    </submittedName>
</protein>
<keyword evidence="4" id="KW-0233">DNA recombination</keyword>
<dbReference type="CDD" id="cd00801">
    <property type="entry name" value="INT_P4_C"/>
    <property type="match status" value="1"/>
</dbReference>
<dbReference type="Pfam" id="PF00589">
    <property type="entry name" value="Phage_integrase"/>
    <property type="match status" value="1"/>
</dbReference>
<dbReference type="EMBL" id="ADFP01000046">
    <property type="protein sequence ID" value="EFB91315.1"/>
    <property type="molecule type" value="Genomic_DNA"/>
</dbReference>
<feature type="domain" description="Tyr recombinase" evidence="5">
    <location>
        <begin position="190"/>
        <end position="382"/>
    </location>
</feature>
<dbReference type="InterPro" id="IPR010998">
    <property type="entry name" value="Integrase_recombinase_N"/>
</dbReference>
<evidence type="ECO:0000256" key="4">
    <source>
        <dbReference type="ARBA" id="ARBA00023172"/>
    </source>
</evidence>
<dbReference type="InterPro" id="IPR013762">
    <property type="entry name" value="Integrase-like_cat_sf"/>
</dbReference>
<dbReference type="InterPro" id="IPR025166">
    <property type="entry name" value="Integrase_DNA_bind_dom"/>
</dbReference>
<dbReference type="PANTHER" id="PTHR30629:SF2">
    <property type="entry name" value="PROPHAGE INTEGRASE INTS-RELATED"/>
    <property type="match status" value="1"/>
</dbReference>
<evidence type="ECO:0000256" key="1">
    <source>
        <dbReference type="ARBA" id="ARBA00008857"/>
    </source>
</evidence>
<proteinExistence type="inferred from homology"/>
<dbReference type="Gene3D" id="1.10.443.10">
    <property type="entry name" value="Intergrase catalytic core"/>
    <property type="match status" value="1"/>
</dbReference>
<dbReference type="RefSeq" id="WP_009164214.1">
    <property type="nucleotide sequence ID" value="NZ_ADFP01000046.1"/>
</dbReference>
<dbReference type="InterPro" id="IPR011010">
    <property type="entry name" value="DNA_brk_join_enz"/>
</dbReference>
<evidence type="ECO:0000259" key="5">
    <source>
        <dbReference type="PROSITE" id="PS51898"/>
    </source>
</evidence>
<keyword evidence="2" id="KW-0229">DNA integration</keyword>
<dbReference type="SUPFAM" id="SSF56349">
    <property type="entry name" value="DNA breaking-rejoining enzymes"/>
    <property type="match status" value="1"/>
</dbReference>
<reference evidence="6 7" key="1">
    <citation type="submission" date="2009-12" db="EMBL/GenBank/DDBJ databases">
        <authorList>
            <person name="Shrivastava S."/>
            <person name="Madupu R."/>
            <person name="Durkin A.S."/>
            <person name="Torralba M."/>
            <person name="Methe B."/>
            <person name="Sutton G.G."/>
            <person name="Strausberg R.L."/>
            <person name="Nelson K.E."/>
        </authorList>
    </citation>
    <scope>NUCLEOTIDE SEQUENCE [LARGE SCALE GENOMIC DNA]</scope>
    <source>
        <strain evidence="6 7">W5455</strain>
    </source>
</reference>
<comment type="similarity">
    <text evidence="1">Belongs to the 'phage' integrase family.</text>
</comment>
<evidence type="ECO:0000256" key="3">
    <source>
        <dbReference type="ARBA" id="ARBA00023125"/>
    </source>
</evidence>
<dbReference type="InterPro" id="IPR002104">
    <property type="entry name" value="Integrase_catalytic"/>
</dbReference>
<dbReference type="Proteomes" id="UP000006462">
    <property type="component" value="Unassembled WGS sequence"/>
</dbReference>
<comment type="caution">
    <text evidence="6">The sequence shown here is derived from an EMBL/GenBank/DDBJ whole genome shotgun (WGS) entry which is preliminary data.</text>
</comment>
<dbReference type="InterPro" id="IPR050808">
    <property type="entry name" value="Phage_Integrase"/>
</dbReference>
<gene>
    <name evidence="6" type="ORF">HMPREF7215_2751</name>
</gene>
<evidence type="ECO:0000256" key="2">
    <source>
        <dbReference type="ARBA" id="ARBA00022908"/>
    </source>
</evidence>
<keyword evidence="7" id="KW-1185">Reference proteome</keyword>
<dbReference type="Pfam" id="PF13356">
    <property type="entry name" value="Arm-DNA-bind_3"/>
    <property type="match status" value="1"/>
</dbReference>
<accession>A0ABM9ZWM2</accession>
<sequence length="406" mass="47267">MLTNTAIAKAAAKEKDYMLFDGDGLYLRISTKGKKKWLIRSFVGGRERKVVIGEYPVMSLQEARRERDDRKMKARTGVSIRNKTVTFGDVFARWLKKKEKAVSPDHYKIIKRRIEMYLLPYLANRPVADISRPELLEVLQHPIERGLIDTARRTGALARSILDAAADKGEVALNIAADLSRSLPEWEVRNFKSAFDPREVRRLLLAIDCYPRQIVRYALRMVSYTFVRRSELRRATWAEIHEDEWHIPVVHAKKKRIQIVPLSRQALEILDAMRRIAQIRWKGQPFEDKPIFPSTRNTPSGSPYMGISAMEVALKWLVAHVPAPDTPPLIDLHGFRHMASTLLHEHHWDHEAIERQLSHLKRDKTEATYDKSKLLPLRRRMMQWWADYLDAVKEGRVDLEDVEFVK</sequence>
<keyword evidence="3" id="KW-0238">DNA-binding</keyword>
<dbReference type="InterPro" id="IPR038488">
    <property type="entry name" value="Integrase_DNA-bd_sf"/>
</dbReference>
<evidence type="ECO:0000313" key="7">
    <source>
        <dbReference type="Proteomes" id="UP000006462"/>
    </source>
</evidence>
<evidence type="ECO:0000313" key="6">
    <source>
        <dbReference type="EMBL" id="EFB91315.1"/>
    </source>
</evidence>
<dbReference type="Gene3D" id="3.30.160.390">
    <property type="entry name" value="Integrase, DNA-binding domain"/>
    <property type="match status" value="1"/>
</dbReference>
<organism evidence="6 7">
    <name type="scientific">Pyramidobacter piscolens W5455</name>
    <dbReference type="NCBI Taxonomy" id="352165"/>
    <lineage>
        <taxon>Bacteria</taxon>
        <taxon>Thermotogati</taxon>
        <taxon>Synergistota</taxon>
        <taxon>Synergistia</taxon>
        <taxon>Synergistales</taxon>
        <taxon>Dethiosulfovibrionaceae</taxon>
        <taxon>Pyramidobacter</taxon>
    </lineage>
</organism>